<organism evidence="4 5">
    <name type="scientific">Reticulomyxa filosa</name>
    <dbReference type="NCBI Taxonomy" id="46433"/>
    <lineage>
        <taxon>Eukaryota</taxon>
        <taxon>Sar</taxon>
        <taxon>Rhizaria</taxon>
        <taxon>Retaria</taxon>
        <taxon>Foraminifera</taxon>
        <taxon>Monothalamids</taxon>
        <taxon>Reticulomyxidae</taxon>
        <taxon>Reticulomyxa</taxon>
    </lineage>
</organism>
<dbReference type="Pfam" id="PF00270">
    <property type="entry name" value="DEAD"/>
    <property type="match status" value="1"/>
</dbReference>
<dbReference type="GO" id="GO:0003676">
    <property type="term" value="F:nucleic acid binding"/>
    <property type="evidence" value="ECO:0007669"/>
    <property type="project" value="InterPro"/>
</dbReference>
<feature type="transmembrane region" description="Helical" evidence="2">
    <location>
        <begin position="318"/>
        <end position="339"/>
    </location>
</feature>
<dbReference type="InterPro" id="IPR011545">
    <property type="entry name" value="DEAD/DEAH_box_helicase_dom"/>
</dbReference>
<feature type="region of interest" description="Disordered" evidence="1">
    <location>
        <begin position="517"/>
        <end position="633"/>
    </location>
</feature>
<evidence type="ECO:0000313" key="4">
    <source>
        <dbReference type="EMBL" id="ETO10317.1"/>
    </source>
</evidence>
<dbReference type="AlphaFoldDB" id="X6MA16"/>
<sequence length="767" mass="87721">SGHVKLNFSNLKHPVPQLDNYLTIEEYSTQNKEQYLWDICGGVEWNVLFKYGIPSKDAHVNRLHNYVLKIFEHLTTQELAQCRMCFVLLLLLLHHFKKKKKKIKRGMRIVTHIHNTLPIIDRVCDLWNFILKKGAIIRSNRLKCYHSKKTFSQDIIGMMLQVEFKARSSKKKDTTDNYISLPSWAKLNIRVDSTKEEFTHFLPLVINTTHGNNALPEIEKYLALLAPEGTFTPKAALETICELLNALSCPNEFIFLAHFYLIHFCLPKKKKNPKKIRHFEILMMTCLVCCVFISYIYTKQKCGSTEQSFFRRQNSAKGATASLTLGLVLLTPFVIIFALKEAQIRVFTASDSEARDRENLPNLGKVLMHLLLTPSYDWHSVSKPFFEELFCRDAATCVATHKQLEDLQLSTKERLDLTFGATEKSRIRVMLQYTFLHEFGRPPEVVIHKTLENYNHNYGGFTGKAPSLLQNACLNIVKCSDWIKFFHFLSIRTSESKVEQLLKDAISNAARKNYYQPSRRLAETTSRESPLRTRDVNGVPTGGGRRTLFVEGAPRGRGNDSLRGSRDGRQTSGRERFEDEKDSREKGFGRRGRGSEGRFGRDSDRRRTPREGDKDTGAEMKVKAANSGDQYPNMQACRIPQKQSQISKKLSAFLVSGLQAQGIEKWHKMQEEALPLLTLGKDAIILSPAGSGKSTLLVIAALYRLYVRKDPAHVIVICSNDDHCSYIYQLLEKIGQQTPDLKVRVLDERKVDNYRDGFSRGRNVFIG</sequence>
<dbReference type="EMBL" id="ASPP01023531">
    <property type="protein sequence ID" value="ETO10317.1"/>
    <property type="molecule type" value="Genomic_DNA"/>
</dbReference>
<reference evidence="4 5" key="1">
    <citation type="journal article" date="2013" name="Curr. Biol.">
        <title>The Genome of the Foraminiferan Reticulomyxa filosa.</title>
        <authorList>
            <person name="Glockner G."/>
            <person name="Hulsmann N."/>
            <person name="Schleicher M."/>
            <person name="Noegel A.A."/>
            <person name="Eichinger L."/>
            <person name="Gallinger C."/>
            <person name="Pawlowski J."/>
            <person name="Sierra R."/>
            <person name="Euteneuer U."/>
            <person name="Pillet L."/>
            <person name="Moustafa A."/>
            <person name="Platzer M."/>
            <person name="Groth M."/>
            <person name="Szafranski K."/>
            <person name="Schliwa M."/>
        </authorList>
    </citation>
    <scope>NUCLEOTIDE SEQUENCE [LARGE SCALE GENOMIC DNA]</scope>
</reference>
<gene>
    <name evidence="4" type="ORF">RFI_27062</name>
</gene>
<feature type="non-terminal residue" evidence="4">
    <location>
        <position position="1"/>
    </location>
</feature>
<feature type="compositionally biased region" description="Basic and acidic residues" evidence="1">
    <location>
        <begin position="520"/>
        <end position="535"/>
    </location>
</feature>
<evidence type="ECO:0000256" key="1">
    <source>
        <dbReference type="SAM" id="MobiDB-lite"/>
    </source>
</evidence>
<comment type="caution">
    <text evidence="4">The sequence shown here is derived from an EMBL/GenBank/DDBJ whole genome shotgun (WGS) entry which is preliminary data.</text>
</comment>
<dbReference type="Proteomes" id="UP000023152">
    <property type="component" value="Unassembled WGS sequence"/>
</dbReference>
<keyword evidence="2" id="KW-1133">Transmembrane helix</keyword>
<proteinExistence type="predicted"/>
<feature type="transmembrane region" description="Helical" evidence="2">
    <location>
        <begin position="279"/>
        <end position="298"/>
    </location>
</feature>
<name>X6MA16_RETFI</name>
<feature type="domain" description="DEAD/DEAH-box helicase" evidence="3">
    <location>
        <begin position="668"/>
        <end position="745"/>
    </location>
</feature>
<dbReference type="SUPFAM" id="SSF52540">
    <property type="entry name" value="P-loop containing nucleoside triphosphate hydrolases"/>
    <property type="match status" value="1"/>
</dbReference>
<keyword evidence="2" id="KW-0812">Transmembrane</keyword>
<protein>
    <recommendedName>
        <fullName evidence="3">DEAD/DEAH-box helicase domain-containing protein</fullName>
    </recommendedName>
</protein>
<dbReference type="OrthoDB" id="109543at2759"/>
<evidence type="ECO:0000256" key="2">
    <source>
        <dbReference type="SAM" id="Phobius"/>
    </source>
</evidence>
<keyword evidence="5" id="KW-1185">Reference proteome</keyword>
<accession>X6MA16</accession>
<keyword evidence="2" id="KW-0472">Membrane</keyword>
<evidence type="ECO:0000313" key="5">
    <source>
        <dbReference type="Proteomes" id="UP000023152"/>
    </source>
</evidence>
<dbReference type="Gene3D" id="3.40.50.300">
    <property type="entry name" value="P-loop containing nucleotide triphosphate hydrolases"/>
    <property type="match status" value="1"/>
</dbReference>
<dbReference type="InterPro" id="IPR027417">
    <property type="entry name" value="P-loop_NTPase"/>
</dbReference>
<feature type="compositionally biased region" description="Basic and acidic residues" evidence="1">
    <location>
        <begin position="557"/>
        <end position="622"/>
    </location>
</feature>
<dbReference type="GO" id="GO:0005524">
    <property type="term" value="F:ATP binding"/>
    <property type="evidence" value="ECO:0007669"/>
    <property type="project" value="InterPro"/>
</dbReference>
<evidence type="ECO:0000259" key="3">
    <source>
        <dbReference type="Pfam" id="PF00270"/>
    </source>
</evidence>